<dbReference type="PANTHER" id="PTHR43401">
    <property type="entry name" value="L-THREONINE 3-DEHYDROGENASE"/>
    <property type="match status" value="1"/>
</dbReference>
<feature type="domain" description="Alcohol dehydrogenase-like N-terminal" evidence="4">
    <location>
        <begin position="24"/>
        <end position="137"/>
    </location>
</feature>
<organism evidence="5 6">
    <name type="scientific">Corynebacterium uropygiale</name>
    <dbReference type="NCBI Taxonomy" id="1775911"/>
    <lineage>
        <taxon>Bacteria</taxon>
        <taxon>Bacillati</taxon>
        <taxon>Actinomycetota</taxon>
        <taxon>Actinomycetes</taxon>
        <taxon>Mycobacteriales</taxon>
        <taxon>Corynebacteriaceae</taxon>
        <taxon>Corynebacterium</taxon>
    </lineage>
</organism>
<comment type="cofactor">
    <cofactor evidence="1">
        <name>Zn(2+)</name>
        <dbReference type="ChEBI" id="CHEBI:29105"/>
    </cofactor>
</comment>
<dbReference type="GO" id="GO:0016491">
    <property type="term" value="F:oxidoreductase activity"/>
    <property type="evidence" value="ECO:0007669"/>
    <property type="project" value="UniProtKB-KW"/>
</dbReference>
<comment type="caution">
    <text evidence="5">The sequence shown here is derived from an EMBL/GenBank/DDBJ whole genome shotgun (WGS) entry which is preliminary data.</text>
</comment>
<dbReference type="InterPro" id="IPR011032">
    <property type="entry name" value="GroES-like_sf"/>
</dbReference>
<keyword evidence="2" id="KW-0560">Oxidoreductase</keyword>
<dbReference type="Proteomes" id="UP001139336">
    <property type="component" value="Unassembled WGS sequence"/>
</dbReference>
<evidence type="ECO:0000313" key="6">
    <source>
        <dbReference type="Proteomes" id="UP001139336"/>
    </source>
</evidence>
<name>A0A9X1QQX8_9CORY</name>
<keyword evidence="6" id="KW-1185">Reference proteome</keyword>
<sequence length="367" mass="39051">MKALRTVSARTMEIVDIPAPEVLPGEVLVDIHTVTLCGTDIHIWEDHYATELPIIQGHEISATIAQAEPGAVDAEGVPLAVGDPVVIHPLLPCGVCPPCRQGRENACTQLSVLGCYTDGGFVEQLALPANRVLRVPEGLDLRTAALVEPVSIAYHAVRRARPQEGERAVVFGCGAIGLIAIRALKDRGCEVLAIDTVPARTITARRCGADETVVVGPERPAREAIAEWAEPWGPEIIVEATGVPQCLEDAVHAIACTGRIVCVGISERPAQIPLRSLPTKEIEILGSRNCQGGLGEPLRFVARYRDLLRELITHEVGLPGVSAALQLMADRAVGVGKIAVDVRSSLATPLRVALDDAPTEEDLYAAL</sequence>
<proteinExistence type="predicted"/>
<dbReference type="PANTHER" id="PTHR43401:SF5">
    <property type="entry name" value="ALCOHOL DEHYDROGENASE-RELATED"/>
    <property type="match status" value="1"/>
</dbReference>
<gene>
    <name evidence="5" type="ORF">L1O03_10005</name>
</gene>
<dbReference type="InterPro" id="IPR050129">
    <property type="entry name" value="Zn_alcohol_dh"/>
</dbReference>
<dbReference type="Pfam" id="PF00107">
    <property type="entry name" value="ADH_zinc_N"/>
    <property type="match status" value="1"/>
</dbReference>
<dbReference type="SUPFAM" id="SSF51735">
    <property type="entry name" value="NAD(P)-binding Rossmann-fold domains"/>
    <property type="match status" value="1"/>
</dbReference>
<dbReference type="Pfam" id="PF08240">
    <property type="entry name" value="ADH_N"/>
    <property type="match status" value="1"/>
</dbReference>
<evidence type="ECO:0000259" key="3">
    <source>
        <dbReference type="Pfam" id="PF00107"/>
    </source>
</evidence>
<dbReference type="InterPro" id="IPR013149">
    <property type="entry name" value="ADH-like_C"/>
</dbReference>
<dbReference type="Gene3D" id="3.40.50.720">
    <property type="entry name" value="NAD(P)-binding Rossmann-like Domain"/>
    <property type="match status" value="1"/>
</dbReference>
<evidence type="ECO:0000313" key="5">
    <source>
        <dbReference type="EMBL" id="MCF4007496.1"/>
    </source>
</evidence>
<dbReference type="EMBL" id="JAKGSI010000005">
    <property type="protein sequence ID" value="MCF4007496.1"/>
    <property type="molecule type" value="Genomic_DNA"/>
</dbReference>
<dbReference type="SUPFAM" id="SSF50129">
    <property type="entry name" value="GroES-like"/>
    <property type="match status" value="1"/>
</dbReference>
<evidence type="ECO:0000256" key="2">
    <source>
        <dbReference type="ARBA" id="ARBA00023002"/>
    </source>
</evidence>
<dbReference type="Gene3D" id="3.90.180.10">
    <property type="entry name" value="Medium-chain alcohol dehydrogenases, catalytic domain"/>
    <property type="match status" value="1"/>
</dbReference>
<reference evidence="5" key="1">
    <citation type="submission" date="2022-01" db="EMBL/GenBank/DDBJ databases">
        <title>Corynebacterium sp. nov isolated from isolated from the feces of the greater white-fronted geese (Anser albifrons) at Poyang Lake, PR China.</title>
        <authorList>
            <person name="Liu Q."/>
        </authorList>
    </citation>
    <scope>NUCLEOTIDE SEQUENCE</scope>
    <source>
        <strain evidence="5">JCM 32435</strain>
    </source>
</reference>
<dbReference type="InterPro" id="IPR036291">
    <property type="entry name" value="NAD(P)-bd_dom_sf"/>
</dbReference>
<evidence type="ECO:0000256" key="1">
    <source>
        <dbReference type="ARBA" id="ARBA00001947"/>
    </source>
</evidence>
<feature type="domain" description="Alcohol dehydrogenase-like C-terminal" evidence="3">
    <location>
        <begin position="175"/>
        <end position="290"/>
    </location>
</feature>
<accession>A0A9X1QQX8</accession>
<evidence type="ECO:0000259" key="4">
    <source>
        <dbReference type="Pfam" id="PF08240"/>
    </source>
</evidence>
<dbReference type="RefSeq" id="WP_236119632.1">
    <property type="nucleotide sequence ID" value="NZ_JAKGSI010000005.1"/>
</dbReference>
<dbReference type="InterPro" id="IPR013154">
    <property type="entry name" value="ADH-like_N"/>
</dbReference>
<protein>
    <submittedName>
        <fullName evidence="5">Alcohol dehydrogenase catalytic domain-containing protein</fullName>
    </submittedName>
</protein>
<dbReference type="AlphaFoldDB" id="A0A9X1QQX8"/>